<sequence>MTKSKKQRTQEKNKAHERHNLFVLGAAVASILIIVLALAN</sequence>
<dbReference type="RefSeq" id="WP_277620377.1">
    <property type="nucleotide sequence ID" value="NZ_DAIOMO010000006.1"/>
</dbReference>
<keyword evidence="1" id="KW-1133">Transmembrane helix</keyword>
<gene>
    <name evidence="2" type="ORF">SAMN04488071_3111</name>
</gene>
<dbReference type="Proteomes" id="UP000183685">
    <property type="component" value="Unassembled WGS sequence"/>
</dbReference>
<dbReference type="EMBL" id="FNAK01000007">
    <property type="protein sequence ID" value="SDE50811.1"/>
    <property type="molecule type" value="Genomic_DNA"/>
</dbReference>
<keyword evidence="3" id="KW-1185">Reference proteome</keyword>
<dbReference type="AlphaFoldDB" id="A0A1G7DGW7"/>
<keyword evidence="1" id="KW-0472">Membrane</keyword>
<accession>A0A1G7DGW7</accession>
<name>A0A1G7DGW7_9PROT</name>
<feature type="transmembrane region" description="Helical" evidence="1">
    <location>
        <begin position="21"/>
        <end position="39"/>
    </location>
</feature>
<protein>
    <submittedName>
        <fullName evidence="2">Uncharacterized protein</fullName>
    </submittedName>
</protein>
<dbReference type="STRING" id="637679.GCA_001550055_02195"/>
<evidence type="ECO:0000313" key="3">
    <source>
        <dbReference type="Proteomes" id="UP000183685"/>
    </source>
</evidence>
<keyword evidence="1" id="KW-0812">Transmembrane</keyword>
<evidence type="ECO:0000256" key="1">
    <source>
        <dbReference type="SAM" id="Phobius"/>
    </source>
</evidence>
<evidence type="ECO:0000313" key="2">
    <source>
        <dbReference type="EMBL" id="SDE50811.1"/>
    </source>
</evidence>
<organism evidence="2 3">
    <name type="scientific">Kordiimonas lacus</name>
    <dbReference type="NCBI Taxonomy" id="637679"/>
    <lineage>
        <taxon>Bacteria</taxon>
        <taxon>Pseudomonadati</taxon>
        <taxon>Pseudomonadota</taxon>
        <taxon>Alphaproteobacteria</taxon>
        <taxon>Kordiimonadales</taxon>
        <taxon>Kordiimonadaceae</taxon>
        <taxon>Kordiimonas</taxon>
    </lineage>
</organism>
<proteinExistence type="predicted"/>
<reference evidence="2 3" key="1">
    <citation type="submission" date="2016-10" db="EMBL/GenBank/DDBJ databases">
        <authorList>
            <person name="de Groot N.N."/>
        </authorList>
    </citation>
    <scope>NUCLEOTIDE SEQUENCE [LARGE SCALE GENOMIC DNA]</scope>
    <source>
        <strain evidence="2 3">CGMCC 1.9109</strain>
    </source>
</reference>